<keyword evidence="3 10" id="KW-0653">Protein transport</keyword>
<accession>A0AAV7IK62</accession>
<gene>
    <name evidence="14" type="ORF">KQX54_005942</name>
</gene>
<comment type="function">
    <text evidence="10">Component of the PEX13-PEX14 docking complex, a translocon channel that specifically mediates the import of peroxisomal cargo proteins bound to PEX5 receptor. The PEX13-PEX14 docking complex forms a large import pore which can be opened to a diameter of about 9 nm. Mechanistically, PEX5 receptor along with cargo proteins associates with the PEX14 subunit of the PEX13-PEX14 docking complex in the cytosol, leading to the insertion of the receptor into the organelle membrane with the concomitant translocation of the cargo into the peroxisome matrix.</text>
</comment>
<evidence type="ECO:0000256" key="11">
    <source>
        <dbReference type="SAM" id="Coils"/>
    </source>
</evidence>
<feature type="compositionally biased region" description="Low complexity" evidence="12">
    <location>
        <begin position="240"/>
        <end position="251"/>
    </location>
</feature>
<dbReference type="InterPro" id="IPR036388">
    <property type="entry name" value="WH-like_DNA-bd_sf"/>
</dbReference>
<evidence type="ECO:0000256" key="10">
    <source>
        <dbReference type="RuleBase" id="RU367032"/>
    </source>
</evidence>
<feature type="domain" description="Peroxisome membrane anchor protein Pex14p N-terminal" evidence="13">
    <location>
        <begin position="16"/>
        <end position="58"/>
    </location>
</feature>
<dbReference type="PANTHER" id="PTHR23058">
    <property type="entry name" value="PEROXISOMAL MEMBRANE PROTEIN PEX14"/>
    <property type="match status" value="1"/>
</dbReference>
<dbReference type="InterPro" id="IPR006785">
    <property type="entry name" value="Pex14_N"/>
</dbReference>
<dbReference type="EMBL" id="JAHXZJ010001492">
    <property type="protein sequence ID" value="KAH0552120.1"/>
    <property type="molecule type" value="Genomic_DNA"/>
</dbReference>
<evidence type="ECO:0000256" key="6">
    <source>
        <dbReference type="ARBA" id="ARBA00023140"/>
    </source>
</evidence>
<evidence type="ECO:0000256" key="2">
    <source>
        <dbReference type="ARBA" id="ARBA00022448"/>
    </source>
</evidence>
<evidence type="ECO:0000313" key="15">
    <source>
        <dbReference type="Proteomes" id="UP000826195"/>
    </source>
</evidence>
<feature type="compositionally biased region" description="Polar residues" evidence="12">
    <location>
        <begin position="219"/>
        <end position="229"/>
    </location>
</feature>
<dbReference type="PANTHER" id="PTHR23058:SF0">
    <property type="entry name" value="PEROXISOMAL MEMBRANE PROTEIN PEX14"/>
    <property type="match status" value="1"/>
</dbReference>
<evidence type="ECO:0000256" key="8">
    <source>
        <dbReference type="ARBA" id="ARBA00029691"/>
    </source>
</evidence>
<comment type="similarity">
    <text evidence="1 10">Belongs to the peroxin-14 family.</text>
</comment>
<dbReference type="Proteomes" id="UP000826195">
    <property type="component" value="Unassembled WGS sequence"/>
</dbReference>
<name>A0AAV7IK62_COTGL</name>
<evidence type="ECO:0000256" key="1">
    <source>
        <dbReference type="ARBA" id="ARBA00005443"/>
    </source>
</evidence>
<dbReference type="InterPro" id="IPR025655">
    <property type="entry name" value="PEX14"/>
</dbReference>
<dbReference type="Pfam" id="PF04695">
    <property type="entry name" value="Pex14_N"/>
    <property type="match status" value="1"/>
</dbReference>
<reference evidence="14 15" key="1">
    <citation type="journal article" date="2021" name="J. Hered.">
        <title>A chromosome-level genome assembly of the parasitoid wasp, Cotesia glomerata (Hymenoptera: Braconidae).</title>
        <authorList>
            <person name="Pinto B.J."/>
            <person name="Weis J.J."/>
            <person name="Gamble T."/>
            <person name="Ode P.J."/>
            <person name="Paul R."/>
            <person name="Zaspel J.M."/>
        </authorList>
    </citation>
    <scope>NUCLEOTIDE SEQUENCE [LARGE SCALE GENOMIC DNA]</scope>
    <source>
        <strain evidence="14">CgM1</strain>
    </source>
</reference>
<dbReference type="GO" id="GO:1990429">
    <property type="term" value="C:peroxisomal importomer complex"/>
    <property type="evidence" value="ECO:0007669"/>
    <property type="project" value="TreeGrafter"/>
</dbReference>
<evidence type="ECO:0000256" key="9">
    <source>
        <dbReference type="ARBA" id="ARBA00046271"/>
    </source>
</evidence>
<protein>
    <recommendedName>
        <fullName evidence="7 10">Peroxisomal membrane protein PEX14</fullName>
    </recommendedName>
    <alternativeName>
        <fullName evidence="8 10">Peroxin-14</fullName>
    </alternativeName>
</protein>
<proteinExistence type="inferred from homology"/>
<evidence type="ECO:0000313" key="14">
    <source>
        <dbReference type="EMBL" id="KAH0552120.1"/>
    </source>
</evidence>
<dbReference type="Gene3D" id="1.10.10.10">
    <property type="entry name" value="Winged helix-like DNA-binding domain superfamily/Winged helix DNA-binding domain"/>
    <property type="match status" value="1"/>
</dbReference>
<keyword evidence="11" id="KW-0175">Coiled coil</keyword>
<keyword evidence="5 10" id="KW-0472">Membrane</keyword>
<comment type="subcellular location">
    <subcellularLocation>
        <location evidence="9 10">Peroxisome membrane</location>
    </subcellularLocation>
</comment>
<keyword evidence="15" id="KW-1185">Reference proteome</keyword>
<evidence type="ECO:0000256" key="3">
    <source>
        <dbReference type="ARBA" id="ARBA00022927"/>
    </source>
</evidence>
<keyword evidence="2 10" id="KW-0813">Transport</keyword>
<organism evidence="14 15">
    <name type="scientific">Cotesia glomerata</name>
    <name type="common">Lepidopteran parasitic wasp</name>
    <name type="synonym">Apanteles glomeratus</name>
    <dbReference type="NCBI Taxonomy" id="32391"/>
    <lineage>
        <taxon>Eukaryota</taxon>
        <taxon>Metazoa</taxon>
        <taxon>Ecdysozoa</taxon>
        <taxon>Arthropoda</taxon>
        <taxon>Hexapoda</taxon>
        <taxon>Insecta</taxon>
        <taxon>Pterygota</taxon>
        <taxon>Neoptera</taxon>
        <taxon>Endopterygota</taxon>
        <taxon>Hymenoptera</taxon>
        <taxon>Apocrita</taxon>
        <taxon>Ichneumonoidea</taxon>
        <taxon>Braconidae</taxon>
        <taxon>Microgastrinae</taxon>
        <taxon>Cotesia</taxon>
    </lineage>
</organism>
<dbReference type="GO" id="GO:0005102">
    <property type="term" value="F:signaling receptor binding"/>
    <property type="evidence" value="ECO:0007669"/>
    <property type="project" value="TreeGrafter"/>
</dbReference>
<dbReference type="GO" id="GO:0005778">
    <property type="term" value="C:peroxisomal membrane"/>
    <property type="evidence" value="ECO:0007669"/>
    <property type="project" value="UniProtKB-SubCell"/>
</dbReference>
<sequence length="260" mass="29187">MAEYNDSNNFNSNSLRENLISTAVKFLQNPKVISSSSDKKYQFLLNKGLTDDEIKKAFSLASIVLPIDDKNGFSAVSIPSYNNNNSSIVDNNSVHNNNVVQTQPKWIYAVKDFINITAFIGTTLYCLHWANKKFIEPFIFKSKKSPIKPVDKNEELLKDVKEMKKSMANLEEKVDRITCNDMSDPSVPRLVQELKNDVASLKGLLLSRKQFPSAPPSIPSWQLDDTSNQNREKTTEDDAASGSSANNSDSSLEMIREDPK</sequence>
<evidence type="ECO:0000256" key="4">
    <source>
        <dbReference type="ARBA" id="ARBA00023010"/>
    </source>
</evidence>
<dbReference type="GO" id="GO:0016560">
    <property type="term" value="P:protein import into peroxisome matrix, docking"/>
    <property type="evidence" value="ECO:0007669"/>
    <property type="project" value="UniProtKB-UniRule"/>
</dbReference>
<evidence type="ECO:0000256" key="7">
    <source>
        <dbReference type="ARBA" id="ARBA00029502"/>
    </source>
</evidence>
<feature type="region of interest" description="Disordered" evidence="12">
    <location>
        <begin position="212"/>
        <end position="260"/>
    </location>
</feature>
<feature type="coiled-coil region" evidence="11">
    <location>
        <begin position="153"/>
        <end position="180"/>
    </location>
</feature>
<evidence type="ECO:0000256" key="12">
    <source>
        <dbReference type="SAM" id="MobiDB-lite"/>
    </source>
</evidence>
<keyword evidence="4" id="KW-0811">Translocation</keyword>
<evidence type="ECO:0000256" key="5">
    <source>
        <dbReference type="ARBA" id="ARBA00023136"/>
    </source>
</evidence>
<dbReference type="AlphaFoldDB" id="A0AAV7IK62"/>
<keyword evidence="6 10" id="KW-0576">Peroxisome</keyword>
<evidence type="ECO:0000259" key="13">
    <source>
        <dbReference type="Pfam" id="PF04695"/>
    </source>
</evidence>
<comment type="caution">
    <text evidence="14">The sequence shown here is derived from an EMBL/GenBank/DDBJ whole genome shotgun (WGS) entry which is preliminary data.</text>
</comment>